<reference evidence="3" key="1">
    <citation type="submission" date="2016-11" db="EMBL/GenBank/DDBJ databases">
        <title>Mesorhizobium oceanicum sp. nov., isolated from deep seawater in South China Sea.</title>
        <authorList>
            <person name="Fu G.-Y."/>
        </authorList>
    </citation>
    <scope>NUCLEOTIDE SEQUENCE [LARGE SCALE GENOMIC DNA]</scope>
    <source>
        <strain evidence="3">B7</strain>
    </source>
</reference>
<dbReference type="GO" id="GO:0005524">
    <property type="term" value="F:ATP binding"/>
    <property type="evidence" value="ECO:0007669"/>
    <property type="project" value="InterPro"/>
</dbReference>
<feature type="domain" description="ATPase AAA-type core" evidence="1">
    <location>
        <begin position="306"/>
        <end position="436"/>
    </location>
</feature>
<dbReference type="OrthoDB" id="9806903at2"/>
<protein>
    <submittedName>
        <fullName evidence="2">AAA family ATPase</fullName>
    </submittedName>
</protein>
<proteinExistence type="predicted"/>
<dbReference type="STRING" id="1670800.BSQ44_08365"/>
<dbReference type="SUPFAM" id="SSF52540">
    <property type="entry name" value="P-loop containing nucleoside triphosphate hydrolases"/>
    <property type="match status" value="1"/>
</dbReference>
<dbReference type="KEGG" id="meso:BSQ44_08365"/>
<dbReference type="GO" id="GO:0016887">
    <property type="term" value="F:ATP hydrolysis activity"/>
    <property type="evidence" value="ECO:0007669"/>
    <property type="project" value="InterPro"/>
</dbReference>
<dbReference type="Proteomes" id="UP000182840">
    <property type="component" value="Chromosome"/>
</dbReference>
<evidence type="ECO:0000313" key="2">
    <source>
        <dbReference type="EMBL" id="APH71378.1"/>
    </source>
</evidence>
<sequence length="635" mass="70486">MDAGLTTLSEKDIEKHRATAQSMITRIIVLEGDGGGSQTALAGTGRRFVSTVSTGSVRRTKEVELAKTVASVRPGDQLMSIPQHTLLFRARRGLEVSLAIGDVFAQGSDLESLQSKNMQSPLQGEEAARYKKLLSAAAYVAAFAFGSYLLQLVDGEGEPVNDTEEPDFLFDTAQDALKSMVAGLDRAVAGAKDESEIASRARAFARVAIEGLLARKGRFDGLGAFEDAHIRLDSDDFTLDGFDVAPGQKRKPLSMSFKKPNEIVGNHIAKYQAMRLAKMLMAYDFDRQMNPFVELGGFLFTFIGDGAPGTGKTMLIQMTAGLINEYCQVAGYPFHYENFGVDQISSYQGKSGQNCKQFVNNVINPRAIGFGTVDDIDQVAAKRSDDRASAGQQEITGVLMESFQGASTVVRGNCSFGMFSNYPENVDDALRQRAGARWLVDGPQTRDDYIDIFVLLAGKNHKIPLGQHDLLEAQVIQKAINTAYEEHSRPQEEGLKKVYERYLDQFGEPRTMADVGTYLHMIKEAEPRFTGRAIKNVTDAIKMRAMDIDLPDVWFETPEAFMHKPYEEKKAMIEELRKPFSMAMVMQEINRYADSEFRYSDRSDDAAVSKMIRDARLRERAVREMEAMKAKGAWE</sequence>
<dbReference type="EMBL" id="CP018171">
    <property type="protein sequence ID" value="APH71378.1"/>
    <property type="molecule type" value="Genomic_DNA"/>
</dbReference>
<evidence type="ECO:0000313" key="3">
    <source>
        <dbReference type="Proteomes" id="UP000182840"/>
    </source>
</evidence>
<accession>A0A1L3SPR1</accession>
<organism evidence="2 3">
    <name type="scientific">Aquibium oceanicum</name>
    <dbReference type="NCBI Taxonomy" id="1670800"/>
    <lineage>
        <taxon>Bacteria</taxon>
        <taxon>Pseudomonadati</taxon>
        <taxon>Pseudomonadota</taxon>
        <taxon>Alphaproteobacteria</taxon>
        <taxon>Hyphomicrobiales</taxon>
        <taxon>Phyllobacteriaceae</taxon>
        <taxon>Aquibium</taxon>
    </lineage>
</organism>
<keyword evidence="3" id="KW-1185">Reference proteome</keyword>
<dbReference type="InterPro" id="IPR027417">
    <property type="entry name" value="P-loop_NTPase"/>
</dbReference>
<dbReference type="Pfam" id="PF00004">
    <property type="entry name" value="AAA"/>
    <property type="match status" value="1"/>
</dbReference>
<name>A0A1L3SPR1_9HYPH</name>
<dbReference type="AlphaFoldDB" id="A0A1L3SPR1"/>
<dbReference type="Gene3D" id="3.40.50.300">
    <property type="entry name" value="P-loop containing nucleotide triphosphate hydrolases"/>
    <property type="match status" value="1"/>
</dbReference>
<dbReference type="RefSeq" id="WP_072602966.1">
    <property type="nucleotide sequence ID" value="NZ_CP018171.1"/>
</dbReference>
<evidence type="ECO:0000259" key="1">
    <source>
        <dbReference type="Pfam" id="PF00004"/>
    </source>
</evidence>
<dbReference type="InterPro" id="IPR003959">
    <property type="entry name" value="ATPase_AAA_core"/>
</dbReference>
<gene>
    <name evidence="2" type="ORF">BSQ44_08365</name>
</gene>